<feature type="transmembrane region" description="Helical" evidence="6">
    <location>
        <begin position="221"/>
        <end position="243"/>
    </location>
</feature>
<evidence type="ECO:0000256" key="5">
    <source>
        <dbReference type="ARBA" id="ARBA00023136"/>
    </source>
</evidence>
<evidence type="ECO:0000259" key="7">
    <source>
        <dbReference type="Pfam" id="PF01895"/>
    </source>
</evidence>
<dbReference type="Proteomes" id="UP001299220">
    <property type="component" value="Unassembled WGS sequence"/>
</dbReference>
<dbReference type="Pfam" id="PF02690">
    <property type="entry name" value="Na_Pi_cotrans"/>
    <property type="match status" value="1"/>
</dbReference>
<evidence type="ECO:0000256" key="3">
    <source>
        <dbReference type="ARBA" id="ARBA00022692"/>
    </source>
</evidence>
<organism evidence="8 9">
    <name type="scientific">Anaeromassilibacillus senegalensis</name>
    <dbReference type="NCBI Taxonomy" id="1673717"/>
    <lineage>
        <taxon>Bacteria</taxon>
        <taxon>Bacillati</taxon>
        <taxon>Bacillota</taxon>
        <taxon>Clostridia</taxon>
        <taxon>Eubacteriales</taxon>
        <taxon>Acutalibacteraceae</taxon>
        <taxon>Anaeromassilibacillus</taxon>
    </lineage>
</organism>
<evidence type="ECO:0000256" key="4">
    <source>
        <dbReference type="ARBA" id="ARBA00022989"/>
    </source>
</evidence>
<dbReference type="Pfam" id="PF01895">
    <property type="entry name" value="PhoU"/>
    <property type="match status" value="2"/>
</dbReference>
<evidence type="ECO:0000313" key="9">
    <source>
        <dbReference type="Proteomes" id="UP001299220"/>
    </source>
</evidence>
<accession>A0ABS9CK00</accession>
<keyword evidence="5 6" id="KW-0472">Membrane</keyword>
<feature type="transmembrane region" description="Helical" evidence="6">
    <location>
        <begin position="122"/>
        <end position="138"/>
    </location>
</feature>
<protein>
    <submittedName>
        <fullName evidence="8">Na/Pi cotransporter family protein</fullName>
    </submittedName>
</protein>
<dbReference type="PANTHER" id="PTHR10010:SF46">
    <property type="entry name" value="SODIUM-DEPENDENT PHOSPHATE TRANSPORT PROTEIN 2B"/>
    <property type="match status" value="1"/>
</dbReference>
<reference evidence="8 9" key="1">
    <citation type="submission" date="2020-12" db="EMBL/GenBank/DDBJ databases">
        <title>Whole genome sequences of gut porcine anaerobes.</title>
        <authorList>
            <person name="Kubasova T."/>
            <person name="Jahodarova E."/>
            <person name="Rychlik I."/>
        </authorList>
    </citation>
    <scope>NUCLEOTIDE SEQUENCE [LARGE SCALE GENOMIC DNA]</scope>
    <source>
        <strain evidence="8 9">An867</strain>
    </source>
</reference>
<feature type="transmembrane region" description="Helical" evidence="6">
    <location>
        <begin position="49"/>
        <end position="73"/>
    </location>
</feature>
<dbReference type="NCBIfam" id="NF037997">
    <property type="entry name" value="Na_Pi_symport"/>
    <property type="match status" value="1"/>
</dbReference>
<feature type="transmembrane region" description="Helical" evidence="6">
    <location>
        <begin position="255"/>
        <end position="278"/>
    </location>
</feature>
<dbReference type="InterPro" id="IPR004633">
    <property type="entry name" value="NaPi_cotrn-rel/YqeW-like"/>
</dbReference>
<proteinExistence type="predicted"/>
<name>A0ABS9CK00_9FIRM</name>
<feature type="transmembrane region" description="Helical" evidence="6">
    <location>
        <begin position="85"/>
        <end position="102"/>
    </location>
</feature>
<gene>
    <name evidence="8" type="ORF">JQM67_00790</name>
</gene>
<keyword evidence="9" id="KW-1185">Reference proteome</keyword>
<feature type="transmembrane region" description="Helical" evidence="6">
    <location>
        <begin position="145"/>
        <end position="166"/>
    </location>
</feature>
<evidence type="ECO:0000256" key="2">
    <source>
        <dbReference type="ARBA" id="ARBA00022475"/>
    </source>
</evidence>
<dbReference type="InterPro" id="IPR038078">
    <property type="entry name" value="PhoU-like_sf"/>
</dbReference>
<dbReference type="InterPro" id="IPR026022">
    <property type="entry name" value="PhoU_dom"/>
</dbReference>
<feature type="transmembrane region" description="Helical" evidence="6">
    <location>
        <begin position="186"/>
        <end position="209"/>
    </location>
</feature>
<dbReference type="EMBL" id="JAFBIT010000001">
    <property type="protein sequence ID" value="MCF2651147.1"/>
    <property type="molecule type" value="Genomic_DNA"/>
</dbReference>
<sequence length="601" mass="65828">MDIFSVITLFGGLAFFLYGMHLLSSSLEKMVGGKLERVLRSMTSNRFKSLLLGMAITIAIQSSSAMTVMLVGLVNSGIMELGQSIGVIMGSNIGTTVTAWILSLSGITSDNVFVQLLKPESFSPIIALIGIILIMFTKSSKKKDIGSVCIGFAILMTGMTLMSGAVKPLADLPQFKDILMMLNNPFVAILAGTLITALIQSSAASLGILQSLAMTGGISFNMALPIIMGQNIGTCITALLSSIGTSKNAKRVTAVHIYFNVLGTVICLSGFYLADAIFHFSFTDQPISSFMIAVVHSAFNLLTTFILLPFCKQLEKLAVLTVRDKRVKPGTQGDHTVLLDERLLLSPSFAIAECRNATVRMANTARDTILDAIGLLSHFDEDVAKQIEKNEDKVDQFEDKLGSYLVKISSKNLSHADSNDVSQLLHTIGDFERISDHAVNILRVAREIHDKGLQFSEKAQEELKIFTNAVIEILNITTDAFAKNDLQLAYEVEPLEQVIDSLKVELKNRHVRRLQEGKCTIELGFVLSDILNNYERISDHCSNIAVCMIQIKDSAMDTHGYLNEVKTSGEPRFTGYYNRFTDKYTLPKSSAQMQASEPTES</sequence>
<keyword evidence="4 6" id="KW-1133">Transmembrane helix</keyword>
<dbReference type="NCBIfam" id="TIGR00704">
    <property type="entry name" value="NaPi_cotrn_rel"/>
    <property type="match status" value="1"/>
</dbReference>
<dbReference type="SUPFAM" id="SSF109755">
    <property type="entry name" value="PhoU-like"/>
    <property type="match status" value="1"/>
</dbReference>
<feature type="transmembrane region" description="Helical" evidence="6">
    <location>
        <begin position="290"/>
        <end position="310"/>
    </location>
</feature>
<evidence type="ECO:0000256" key="1">
    <source>
        <dbReference type="ARBA" id="ARBA00004651"/>
    </source>
</evidence>
<feature type="domain" description="PhoU" evidence="7">
    <location>
        <begin position="359"/>
        <end position="443"/>
    </location>
</feature>
<keyword evidence="3 6" id="KW-0812">Transmembrane</keyword>
<dbReference type="Gene3D" id="1.20.58.220">
    <property type="entry name" value="Phosphate transport system protein phou homolog 2, domain 2"/>
    <property type="match status" value="1"/>
</dbReference>
<dbReference type="RefSeq" id="WP_235322089.1">
    <property type="nucleotide sequence ID" value="NZ_JAFBIT010000001.1"/>
</dbReference>
<keyword evidence="2" id="KW-1003">Cell membrane</keyword>
<dbReference type="InterPro" id="IPR003841">
    <property type="entry name" value="Na/Pi_transpt"/>
</dbReference>
<evidence type="ECO:0000313" key="8">
    <source>
        <dbReference type="EMBL" id="MCF2651147.1"/>
    </source>
</evidence>
<feature type="domain" description="PhoU" evidence="7">
    <location>
        <begin position="468"/>
        <end position="545"/>
    </location>
</feature>
<dbReference type="PANTHER" id="PTHR10010">
    <property type="entry name" value="SOLUTE CARRIER FAMILY 34 SODIUM PHOSPHATE , MEMBER 2-RELATED"/>
    <property type="match status" value="1"/>
</dbReference>
<comment type="caution">
    <text evidence="8">The sequence shown here is derived from an EMBL/GenBank/DDBJ whole genome shotgun (WGS) entry which is preliminary data.</text>
</comment>
<comment type="subcellular location">
    <subcellularLocation>
        <location evidence="1">Cell membrane</location>
        <topology evidence="1">Multi-pass membrane protein</topology>
    </subcellularLocation>
</comment>
<evidence type="ECO:0000256" key="6">
    <source>
        <dbReference type="SAM" id="Phobius"/>
    </source>
</evidence>